<protein>
    <submittedName>
        <fullName evidence="7">O-antigen ligase domain-containing protein</fullName>
    </submittedName>
</protein>
<evidence type="ECO:0000256" key="5">
    <source>
        <dbReference type="SAM" id="Phobius"/>
    </source>
</evidence>
<feature type="transmembrane region" description="Helical" evidence="5">
    <location>
        <begin position="239"/>
        <end position="259"/>
    </location>
</feature>
<comment type="subcellular location">
    <subcellularLocation>
        <location evidence="1">Membrane</location>
        <topology evidence="1">Multi-pass membrane protein</topology>
    </subcellularLocation>
</comment>
<dbReference type="Proteomes" id="UP000464787">
    <property type="component" value="Chromosome"/>
</dbReference>
<sequence length="432" mass="46611">MSALPKAVPAVPAASFSTVLILGTLAAGTALGPWSSKIAGATWLVWSLWGLLVGLGPRFGARPAPHPGLPAARWLFFGFAITTVLALCKALYWHDPFDEMYGYLRLTLSAAAACWVLERVLLPAATAAMALRVLAVQCIAALICLASLAWRYYGMDFRNMLPANAIPWAQAVAFAVCLLMPAALAGRVRPGTRAFLWLGVALGGATVLASLSRGAYGIFFWMGWLLAARWRDVHGRWPWGRLSVLGAAFCLALAAVWCVPGDPLRLRLAEKEISQAETHSVFDTSLGTRMYLWTMAWQGLKDSPWMGVGETERMYRIKHAGEELPPAQREGLAYVRTMGHVHNQYLHAALDGGILGLAGMAALILGMAVAAWRLRAVDKSASRQMQGLLFVHTLGGMSNVNFAHTYYVVTLAVATAAVFVCMRPAPPAIAQP</sequence>
<proteinExistence type="predicted"/>
<keyword evidence="4 5" id="KW-0472">Membrane</keyword>
<keyword evidence="3 5" id="KW-1133">Transmembrane helix</keyword>
<feature type="transmembrane region" description="Helical" evidence="5">
    <location>
        <begin position="43"/>
        <end position="61"/>
    </location>
</feature>
<dbReference type="InterPro" id="IPR007016">
    <property type="entry name" value="O-antigen_ligase-rel_domated"/>
</dbReference>
<evidence type="ECO:0000259" key="6">
    <source>
        <dbReference type="Pfam" id="PF04932"/>
    </source>
</evidence>
<keyword evidence="7" id="KW-0436">Ligase</keyword>
<dbReference type="KEGG" id="xyk:GT347_14210"/>
<gene>
    <name evidence="7" type="ORF">GT347_14210</name>
</gene>
<dbReference type="PANTHER" id="PTHR37422">
    <property type="entry name" value="TEICHURONIC ACID BIOSYNTHESIS PROTEIN TUAE"/>
    <property type="match status" value="1"/>
</dbReference>
<feature type="transmembrane region" description="Helical" evidence="5">
    <location>
        <begin position="348"/>
        <end position="372"/>
    </location>
</feature>
<dbReference type="Pfam" id="PF04932">
    <property type="entry name" value="Wzy_C"/>
    <property type="match status" value="1"/>
</dbReference>
<feature type="transmembrane region" description="Helical" evidence="5">
    <location>
        <begin position="100"/>
        <end position="117"/>
    </location>
</feature>
<keyword evidence="8" id="KW-1185">Reference proteome</keyword>
<evidence type="ECO:0000256" key="2">
    <source>
        <dbReference type="ARBA" id="ARBA00022692"/>
    </source>
</evidence>
<dbReference type="AlphaFoldDB" id="A0A857J5P8"/>
<feature type="transmembrane region" description="Helical" evidence="5">
    <location>
        <begin position="73"/>
        <end position="94"/>
    </location>
</feature>
<feature type="domain" description="O-antigen ligase-related" evidence="6">
    <location>
        <begin position="199"/>
        <end position="359"/>
    </location>
</feature>
<reference evidence="7 8" key="1">
    <citation type="submission" date="2020-01" db="EMBL/GenBank/DDBJ databases">
        <title>Genome sequencing of strain KACC 21265.</title>
        <authorList>
            <person name="Heo J."/>
            <person name="Kim S.-J."/>
            <person name="Kim J.-S."/>
            <person name="Hong S.-B."/>
            <person name="Kwon S.-W."/>
        </authorList>
    </citation>
    <scope>NUCLEOTIDE SEQUENCE [LARGE SCALE GENOMIC DNA]</scope>
    <source>
        <strain evidence="7 8">KACC 21265</strain>
    </source>
</reference>
<dbReference type="GO" id="GO:0016020">
    <property type="term" value="C:membrane"/>
    <property type="evidence" value="ECO:0007669"/>
    <property type="project" value="UniProtKB-SubCell"/>
</dbReference>
<evidence type="ECO:0000256" key="4">
    <source>
        <dbReference type="ARBA" id="ARBA00023136"/>
    </source>
</evidence>
<name>A0A857J5P8_9BURK</name>
<organism evidence="7 8">
    <name type="scientific">Xylophilus rhododendri</name>
    <dbReference type="NCBI Taxonomy" id="2697032"/>
    <lineage>
        <taxon>Bacteria</taxon>
        <taxon>Pseudomonadati</taxon>
        <taxon>Pseudomonadota</taxon>
        <taxon>Betaproteobacteria</taxon>
        <taxon>Burkholderiales</taxon>
        <taxon>Xylophilus</taxon>
    </lineage>
</organism>
<accession>A0A857J5P8</accession>
<dbReference type="EMBL" id="CP047650">
    <property type="protein sequence ID" value="QHI99037.1"/>
    <property type="molecule type" value="Genomic_DNA"/>
</dbReference>
<feature type="transmembrane region" description="Helical" evidence="5">
    <location>
        <begin position="165"/>
        <end position="184"/>
    </location>
</feature>
<evidence type="ECO:0000313" key="8">
    <source>
        <dbReference type="Proteomes" id="UP000464787"/>
    </source>
</evidence>
<evidence type="ECO:0000313" key="7">
    <source>
        <dbReference type="EMBL" id="QHI99037.1"/>
    </source>
</evidence>
<dbReference type="PANTHER" id="PTHR37422:SF13">
    <property type="entry name" value="LIPOPOLYSACCHARIDE BIOSYNTHESIS PROTEIN PA4999-RELATED"/>
    <property type="match status" value="1"/>
</dbReference>
<evidence type="ECO:0000256" key="3">
    <source>
        <dbReference type="ARBA" id="ARBA00022989"/>
    </source>
</evidence>
<feature type="transmembrane region" description="Helical" evidence="5">
    <location>
        <begin position="404"/>
        <end position="422"/>
    </location>
</feature>
<dbReference type="RefSeq" id="WP_160552779.1">
    <property type="nucleotide sequence ID" value="NZ_CP047650.1"/>
</dbReference>
<evidence type="ECO:0000256" key="1">
    <source>
        <dbReference type="ARBA" id="ARBA00004141"/>
    </source>
</evidence>
<feature type="transmembrane region" description="Helical" evidence="5">
    <location>
        <begin position="7"/>
        <end position="31"/>
    </location>
</feature>
<dbReference type="InterPro" id="IPR051533">
    <property type="entry name" value="WaaL-like"/>
</dbReference>
<feature type="transmembrane region" description="Helical" evidence="5">
    <location>
        <begin position="196"/>
        <end position="219"/>
    </location>
</feature>
<feature type="transmembrane region" description="Helical" evidence="5">
    <location>
        <begin position="129"/>
        <end position="153"/>
    </location>
</feature>
<dbReference type="GO" id="GO:0016874">
    <property type="term" value="F:ligase activity"/>
    <property type="evidence" value="ECO:0007669"/>
    <property type="project" value="UniProtKB-KW"/>
</dbReference>
<keyword evidence="2 5" id="KW-0812">Transmembrane</keyword>